<keyword evidence="1" id="KW-0677">Repeat</keyword>
<reference evidence="5 6" key="1">
    <citation type="journal article" date="2019" name="Nat. Med.">
        <title>A library of human gut bacterial isolates paired with longitudinal multiomics data enables mechanistic microbiome research.</title>
        <authorList>
            <person name="Poyet M."/>
            <person name="Groussin M."/>
            <person name="Gibbons S.M."/>
            <person name="Avila-Pacheco J."/>
            <person name="Jiang X."/>
            <person name="Kearney S.M."/>
            <person name="Perrotta A.R."/>
            <person name="Berdy B."/>
            <person name="Zhao S."/>
            <person name="Lieberman T.D."/>
            <person name="Swanson P.K."/>
            <person name="Smith M."/>
            <person name="Roesemann S."/>
            <person name="Alexander J.E."/>
            <person name="Rich S.A."/>
            <person name="Livny J."/>
            <person name="Vlamakis H."/>
            <person name="Clish C."/>
            <person name="Bullock K."/>
            <person name="Deik A."/>
            <person name="Scott J."/>
            <person name="Pierce K.A."/>
            <person name="Xavier R.J."/>
            <person name="Alm E.J."/>
        </authorList>
    </citation>
    <scope>NUCLEOTIDE SEQUENCE [LARGE SCALE GENOMIC DNA]</scope>
    <source>
        <strain evidence="5 6">BIOML-A2</strain>
    </source>
</reference>
<evidence type="ECO:0000259" key="4">
    <source>
        <dbReference type="PROSITE" id="PS51272"/>
    </source>
</evidence>
<dbReference type="PANTHER" id="PTHR43308">
    <property type="entry name" value="OUTER MEMBRANE PROTEIN ALPHA-RELATED"/>
    <property type="match status" value="1"/>
</dbReference>
<dbReference type="SUPFAM" id="SSF55797">
    <property type="entry name" value="PR-1-like"/>
    <property type="match status" value="1"/>
</dbReference>
<dbReference type="Pfam" id="PF00395">
    <property type="entry name" value="SLH"/>
    <property type="match status" value="2"/>
</dbReference>
<proteinExistence type="predicted"/>
<feature type="region of interest" description="Disordered" evidence="2">
    <location>
        <begin position="251"/>
        <end position="272"/>
    </location>
</feature>
<dbReference type="Proteomes" id="UP000434475">
    <property type="component" value="Unassembled WGS sequence"/>
</dbReference>
<keyword evidence="3" id="KW-0472">Membrane</keyword>
<feature type="compositionally biased region" description="Low complexity" evidence="2">
    <location>
        <begin position="252"/>
        <end position="263"/>
    </location>
</feature>
<dbReference type="InterPro" id="IPR014044">
    <property type="entry name" value="CAP_dom"/>
</dbReference>
<comment type="caution">
    <text evidence="5">The sequence shown here is derived from an EMBL/GenBank/DDBJ whole genome shotgun (WGS) entry which is preliminary data.</text>
</comment>
<name>A0A6I2RE58_FLAPL</name>
<dbReference type="PROSITE" id="PS51272">
    <property type="entry name" value="SLH"/>
    <property type="match status" value="2"/>
</dbReference>
<sequence>MLSANTINTIEEMPQGRFSPEASREGEGISLKTSIFIKQRISLLLIAAMLISIVAGIFASNGKPTFTDVPSSHWSYSYVEKAAENGWVSGIGNGKFGVDNQVTYAEFSTMLVRAFLSEELEHYGGHAAFWYEPYCATIAAMGIDKGTRMYDGYSYVWSQPINRYEMAQLLNNILAYKEVELSYNAATVQAGIGDWNNVPSNYREALTAVVGAGMITGVDSKGTFNGNGLMTRGQAAVVMCRMFEVIKTGGSVTPVEPTEPAEPGASEGNLGQKLSSGATAAAGVLSSIGKDDAYPTYGNSDVVSPNGYFTGATEVEIGEAQLVYELLDMVNEIRVSEGLAPVKWADSDAAEEMVLLRAYELTIKYSHDRPNGGYAPGEVIMRGSPSAASAFSAWMKSPDHKTALMDTGNVYMTAAKCGNCWIISLFQNMDSIERYPASNYHHPVW</sequence>
<dbReference type="Pfam" id="PF00188">
    <property type="entry name" value="CAP"/>
    <property type="match status" value="1"/>
</dbReference>
<dbReference type="AlphaFoldDB" id="A0A6I2RE58"/>
<dbReference type="EMBL" id="WKPR01000030">
    <property type="protein sequence ID" value="MSB21937.1"/>
    <property type="molecule type" value="Genomic_DNA"/>
</dbReference>
<keyword evidence="3" id="KW-1133">Transmembrane helix</keyword>
<feature type="domain" description="SLH" evidence="4">
    <location>
        <begin position="189"/>
        <end position="253"/>
    </location>
</feature>
<accession>A0A6I2RE58</accession>
<evidence type="ECO:0000256" key="3">
    <source>
        <dbReference type="SAM" id="Phobius"/>
    </source>
</evidence>
<feature type="transmembrane region" description="Helical" evidence="3">
    <location>
        <begin position="41"/>
        <end position="59"/>
    </location>
</feature>
<feature type="domain" description="SLH" evidence="4">
    <location>
        <begin position="62"/>
        <end position="125"/>
    </location>
</feature>
<dbReference type="InterPro" id="IPR051465">
    <property type="entry name" value="Cell_Envelope_Struct_Comp"/>
</dbReference>
<evidence type="ECO:0000256" key="1">
    <source>
        <dbReference type="ARBA" id="ARBA00022737"/>
    </source>
</evidence>
<gene>
    <name evidence="5" type="ORF">GKE97_20880</name>
</gene>
<evidence type="ECO:0000313" key="6">
    <source>
        <dbReference type="Proteomes" id="UP000434475"/>
    </source>
</evidence>
<evidence type="ECO:0000313" key="5">
    <source>
        <dbReference type="EMBL" id="MSB21937.1"/>
    </source>
</evidence>
<evidence type="ECO:0000256" key="2">
    <source>
        <dbReference type="SAM" id="MobiDB-lite"/>
    </source>
</evidence>
<dbReference type="Gene3D" id="3.40.33.10">
    <property type="entry name" value="CAP"/>
    <property type="match status" value="1"/>
</dbReference>
<organism evidence="5 6">
    <name type="scientific">Flavonifractor plautii</name>
    <name type="common">Fusobacterium plautii</name>
    <dbReference type="NCBI Taxonomy" id="292800"/>
    <lineage>
        <taxon>Bacteria</taxon>
        <taxon>Bacillati</taxon>
        <taxon>Bacillota</taxon>
        <taxon>Clostridia</taxon>
        <taxon>Eubacteriales</taxon>
        <taxon>Oscillospiraceae</taxon>
        <taxon>Flavonifractor</taxon>
    </lineage>
</organism>
<protein>
    <recommendedName>
        <fullName evidence="4">SLH domain-containing protein</fullName>
    </recommendedName>
</protein>
<keyword evidence="3" id="KW-0812">Transmembrane</keyword>
<dbReference type="InterPro" id="IPR035940">
    <property type="entry name" value="CAP_sf"/>
</dbReference>
<dbReference type="InterPro" id="IPR001119">
    <property type="entry name" value="SLH_dom"/>
</dbReference>